<evidence type="ECO:0000313" key="2">
    <source>
        <dbReference type="EMBL" id="GAE35029.1"/>
    </source>
</evidence>
<sequence length="322" mass="34999">MRTWFKTLILSVLMLTLLAACGSEDSGGSSDSTIVIGTAGSAGTFYAVGAGMSQVINNHSENLTAVSQGTNGATENVRLLNSGSIHVGFGNWDALYFGHTGQGPFNGEEQGTMSLMNLYLSGGQMVVRESSDIQSFEDLKGKRINLGPPGSTITDMSMIILREYGIDPEDDINPYFLDFGEGGRMLRDGDLDATFYVAGIPTAGVIDLSSSSKIRMLSLDENKRESIIDQYPYYDKLTIPAGTYNGVDYEVETLQLWTALMVNEELSEDVAYEIVSTLMENIDKFKDVHNVGADFSLENAALSIIPIHPGAEKYYREKGVLD</sequence>
<dbReference type="OrthoDB" id="9776669at2"/>
<dbReference type="PROSITE" id="PS51257">
    <property type="entry name" value="PROKAR_LIPOPROTEIN"/>
    <property type="match status" value="1"/>
</dbReference>
<reference evidence="2 3" key="1">
    <citation type="journal article" date="2014" name="Genome Announc.">
        <title>Draft Genome Sequences of Three Alkaliphilic Bacillus Strains, Bacillus wakoensis JCM 9140T, Bacillus akibai JCM 9157T, and Bacillus hemicellulosilyticus JCM 9152T.</title>
        <authorList>
            <person name="Yuki M."/>
            <person name="Oshima K."/>
            <person name="Suda W."/>
            <person name="Oshida Y."/>
            <person name="Kitamura K."/>
            <person name="Iida T."/>
            <person name="Hattori M."/>
            <person name="Ohkuma M."/>
        </authorList>
    </citation>
    <scope>NUCLEOTIDE SEQUENCE [LARGE SCALE GENOMIC DNA]</scope>
    <source>
        <strain evidence="2 3">JCM 9157</strain>
    </source>
</reference>
<organism evidence="2 3">
    <name type="scientific">Halalkalibacter akibai (strain ATCC 43226 / DSM 21942 / CIP 109018 / JCM 9157 / 1139)</name>
    <name type="common">Bacillus akibai</name>
    <dbReference type="NCBI Taxonomy" id="1236973"/>
    <lineage>
        <taxon>Bacteria</taxon>
        <taxon>Bacillati</taxon>
        <taxon>Bacillota</taxon>
        <taxon>Bacilli</taxon>
        <taxon>Bacillales</taxon>
        <taxon>Bacillaceae</taxon>
        <taxon>Halalkalibacter</taxon>
    </lineage>
</organism>
<dbReference type="SUPFAM" id="SSF53850">
    <property type="entry name" value="Periplasmic binding protein-like II"/>
    <property type="match status" value="1"/>
</dbReference>
<dbReference type="STRING" id="1236973.JCM9157_2122"/>
<dbReference type="RefSeq" id="WP_035664215.1">
    <property type="nucleotide sequence ID" value="NZ_BAUV01000013.1"/>
</dbReference>
<accession>W4QUM6</accession>
<evidence type="ECO:0000313" key="3">
    <source>
        <dbReference type="Proteomes" id="UP000018896"/>
    </source>
</evidence>
<keyword evidence="1" id="KW-0732">Signal</keyword>
<dbReference type="CDD" id="cd13520">
    <property type="entry name" value="PBP2_TAXI_TRAP"/>
    <property type="match status" value="1"/>
</dbReference>
<proteinExistence type="predicted"/>
<feature type="signal peptide" evidence="1">
    <location>
        <begin position="1"/>
        <end position="22"/>
    </location>
</feature>
<dbReference type="eggNOG" id="COG2358">
    <property type="taxonomic scope" value="Bacteria"/>
</dbReference>
<dbReference type="AlphaFoldDB" id="W4QUM6"/>
<feature type="chain" id="PRO_5039724559" evidence="1">
    <location>
        <begin position="23"/>
        <end position="322"/>
    </location>
</feature>
<dbReference type="PANTHER" id="PTHR42941:SF1">
    <property type="entry name" value="SLL1037 PROTEIN"/>
    <property type="match status" value="1"/>
</dbReference>
<dbReference type="NCBIfam" id="TIGR02122">
    <property type="entry name" value="TRAP_TAXI"/>
    <property type="match status" value="1"/>
</dbReference>
<dbReference type="PANTHER" id="PTHR42941">
    <property type="entry name" value="SLL1037 PROTEIN"/>
    <property type="match status" value="1"/>
</dbReference>
<protein>
    <submittedName>
        <fullName evidence="2">TRAP transporter solute receptor</fullName>
    </submittedName>
</protein>
<dbReference type="InterPro" id="IPR011852">
    <property type="entry name" value="TRAP_TAXI"/>
</dbReference>
<keyword evidence="3" id="KW-1185">Reference proteome</keyword>
<evidence type="ECO:0000256" key="1">
    <source>
        <dbReference type="SAM" id="SignalP"/>
    </source>
</evidence>
<gene>
    <name evidence="2" type="ORF">JCM9157_2122</name>
</gene>
<keyword evidence="2" id="KW-0675">Receptor</keyword>
<dbReference type="Proteomes" id="UP000018896">
    <property type="component" value="Unassembled WGS sequence"/>
</dbReference>
<dbReference type="EMBL" id="BAUV01000013">
    <property type="protein sequence ID" value="GAE35029.1"/>
    <property type="molecule type" value="Genomic_DNA"/>
</dbReference>
<dbReference type="Pfam" id="PF16868">
    <property type="entry name" value="NMT1_3"/>
    <property type="match status" value="1"/>
</dbReference>
<name>W4QUM6_HALA3</name>
<dbReference type="Gene3D" id="3.40.190.10">
    <property type="entry name" value="Periplasmic binding protein-like II"/>
    <property type="match status" value="2"/>
</dbReference>
<comment type="caution">
    <text evidence="2">The sequence shown here is derived from an EMBL/GenBank/DDBJ whole genome shotgun (WGS) entry which is preliminary data.</text>
</comment>